<protein>
    <submittedName>
        <fullName evidence="2">Uncharacterized protein</fullName>
    </submittedName>
</protein>
<name>A0A9W4MZY8_9EURO</name>
<proteinExistence type="predicted"/>
<keyword evidence="1" id="KW-0040">ANK repeat</keyword>
<evidence type="ECO:0000256" key="1">
    <source>
        <dbReference type="PROSITE-ProRule" id="PRU00023"/>
    </source>
</evidence>
<dbReference type="PROSITE" id="PS50088">
    <property type="entry name" value="ANK_REPEAT"/>
    <property type="match status" value="3"/>
</dbReference>
<comment type="caution">
    <text evidence="2">The sequence shown here is derived from an EMBL/GenBank/DDBJ whole genome shotgun (WGS) entry which is preliminary data.</text>
</comment>
<dbReference type="PANTHER" id="PTHR24133:SF40">
    <property type="entry name" value="ANKYRIN REPEAT DOMAIN 44"/>
    <property type="match status" value="1"/>
</dbReference>
<feature type="repeat" description="ANK" evidence="1">
    <location>
        <begin position="36"/>
        <end position="62"/>
    </location>
</feature>
<dbReference type="PROSITE" id="PS50297">
    <property type="entry name" value="ANK_REP_REGION"/>
    <property type="match status" value="3"/>
</dbReference>
<feature type="repeat" description="ANK" evidence="1">
    <location>
        <begin position="1"/>
        <end position="33"/>
    </location>
</feature>
<dbReference type="AlphaFoldDB" id="A0A9W4MZY8"/>
<dbReference type="OrthoDB" id="4361077at2759"/>
<dbReference type="Proteomes" id="UP001152646">
    <property type="component" value="Unassembled WGS sequence"/>
</dbReference>
<dbReference type="InterPro" id="IPR052391">
    <property type="entry name" value="E3_Ligase-Neurotoxin"/>
</dbReference>
<sequence length="374" mass="41436">MAYKPLVAALSNGHESVVRLLIEHGARLENEDDDIYVEQPLHAAFRSGYPSLVRLLLENGCNPLKSKPGSNVYECSVWMAALGSEWRGAQNRVFKERSGHDVPTIRMLVDTGIKPEFSGEGYPYHHRLLGALQKGNLARFKYLCAHGAKLDIWPNPIGEIPMWRGQQALSTISYVSAGNPKESEWLLGLITIDDIMEAKDPRQMDSLIHGAIRGGAEDLLRRCLKAYREWESGRPTVKQGILKVKLTLWLELAAKEGHISLVKLLLDHGANPHGLSSLYPVDAAPICAAAKGRNLEIVNMLLDLGAKPSIPVHHYCFLSYAIKCGRDSEAGFKLVQSLVKRNLIMLEGTDARQILVLAMEGGAEIFQLIQQHVD</sequence>
<dbReference type="SMART" id="SM00248">
    <property type="entry name" value="ANK"/>
    <property type="match status" value="6"/>
</dbReference>
<accession>A0A9W4MZY8</accession>
<dbReference type="SUPFAM" id="SSF48403">
    <property type="entry name" value="Ankyrin repeat"/>
    <property type="match status" value="1"/>
</dbReference>
<reference evidence="2" key="1">
    <citation type="submission" date="2021-07" db="EMBL/GenBank/DDBJ databases">
        <authorList>
            <person name="Branca A.L. A."/>
        </authorList>
    </citation>
    <scope>NUCLEOTIDE SEQUENCE</scope>
</reference>
<evidence type="ECO:0000313" key="3">
    <source>
        <dbReference type="Proteomes" id="UP001152646"/>
    </source>
</evidence>
<gene>
    <name evidence="2" type="ORF">PSALAMII_LOCUS483</name>
</gene>
<dbReference type="Gene3D" id="1.25.40.20">
    <property type="entry name" value="Ankyrin repeat-containing domain"/>
    <property type="match status" value="2"/>
</dbReference>
<dbReference type="InterPro" id="IPR002110">
    <property type="entry name" value="Ankyrin_rpt"/>
</dbReference>
<dbReference type="InterPro" id="IPR036770">
    <property type="entry name" value="Ankyrin_rpt-contain_sf"/>
</dbReference>
<evidence type="ECO:0000313" key="2">
    <source>
        <dbReference type="EMBL" id="CAG8238397.1"/>
    </source>
</evidence>
<organism evidence="2 3">
    <name type="scientific">Penicillium salamii</name>
    <dbReference type="NCBI Taxonomy" id="1612424"/>
    <lineage>
        <taxon>Eukaryota</taxon>
        <taxon>Fungi</taxon>
        <taxon>Dikarya</taxon>
        <taxon>Ascomycota</taxon>
        <taxon>Pezizomycotina</taxon>
        <taxon>Eurotiomycetes</taxon>
        <taxon>Eurotiomycetidae</taxon>
        <taxon>Eurotiales</taxon>
        <taxon>Aspergillaceae</taxon>
        <taxon>Penicillium</taxon>
    </lineage>
</organism>
<dbReference type="Pfam" id="PF12796">
    <property type="entry name" value="Ank_2"/>
    <property type="match status" value="2"/>
</dbReference>
<dbReference type="EMBL" id="CAJVPA010000022">
    <property type="protein sequence ID" value="CAG8238397.1"/>
    <property type="molecule type" value="Genomic_DNA"/>
</dbReference>
<dbReference type="PANTHER" id="PTHR24133">
    <property type="entry name" value="ANKYRIN DOMAIN-CONTAINING"/>
    <property type="match status" value="1"/>
</dbReference>
<feature type="repeat" description="ANK" evidence="1">
    <location>
        <begin position="250"/>
        <end position="277"/>
    </location>
</feature>